<evidence type="ECO:0008006" key="3">
    <source>
        <dbReference type="Google" id="ProtNLM"/>
    </source>
</evidence>
<evidence type="ECO:0000313" key="1">
    <source>
        <dbReference type="EMBL" id="CDP28076.1"/>
    </source>
</evidence>
<sequence>MGEMAKPELESTDIRNKLEDLSGVEIKPGDNPYNALINACHGNAAEIQSLYATHRIARNLQQKEKFLSHEFKELIIDPFLLRLENPKLEPGFKDPRNCLVFWARPPDHIIRLVVHLQQALKQAAPNLWLMPTHRMHMTTLEIAHSRSPAEIESMVALMRPQLASLTNMPFTKRARLVKPFISYDLSALAVSFLPAAGEAVLSPPPVAPHPKHINHPGLLGNDTAESDTYTYHHLRRDVFDEAKSTGVEIGSRYVVPSAHITLGRYLTQTDHETPEQRQKWVQAIDDLNKWLEGEVWDVQDGEYVGEWIVGQERGLDARNGALWYGGGRTIMVGEGF</sequence>
<dbReference type="EMBL" id="FO904939">
    <property type="protein sequence ID" value="CDP28076.1"/>
    <property type="molecule type" value="Genomic_DNA"/>
</dbReference>
<dbReference type="SUPFAM" id="SSF55144">
    <property type="entry name" value="LigT-like"/>
    <property type="match status" value="1"/>
</dbReference>
<dbReference type="AlphaFoldDB" id="A0A090CI99"/>
<name>A0A090CI99_PODAN</name>
<accession>A0A090CI99</accession>
<evidence type="ECO:0000313" key="2">
    <source>
        <dbReference type="Proteomes" id="UP000001197"/>
    </source>
</evidence>
<dbReference type="InterPro" id="IPR009097">
    <property type="entry name" value="Cyclic_Pdiesterase"/>
</dbReference>
<dbReference type="Proteomes" id="UP000001197">
    <property type="component" value="Chromosome 4"/>
</dbReference>
<reference evidence="1 2" key="1">
    <citation type="journal article" date="2008" name="Genome Biol.">
        <title>The genome sequence of the model ascomycete fungus Podospora anserina.</title>
        <authorList>
            <person name="Espagne E."/>
            <person name="Lespinet O."/>
            <person name="Malagnac F."/>
            <person name="Da Silva C."/>
            <person name="Jaillon O."/>
            <person name="Porcel B.M."/>
            <person name="Couloux A."/>
            <person name="Aury J.-M."/>
            <person name="Segurens B."/>
            <person name="Poulain J."/>
            <person name="Anthouard V."/>
            <person name="Grossetete S."/>
            <person name="Khalili H."/>
            <person name="Coppin E."/>
            <person name="Dequard-Chablat M."/>
            <person name="Picard M."/>
            <person name="Contamine V."/>
            <person name="Arnaise S."/>
            <person name="Bourdais A."/>
            <person name="Berteaux-Lecellier V."/>
            <person name="Gautheret D."/>
            <person name="de Vries R.P."/>
            <person name="Battaglia E."/>
            <person name="Coutinho P.M."/>
            <person name="Danchin E.G.J."/>
            <person name="Henrissat B."/>
            <person name="El Khoury R."/>
            <person name="Sainsard-Chanet A."/>
            <person name="Boivin A."/>
            <person name="Pinan-Lucarre B."/>
            <person name="Sellem C.H."/>
            <person name="Debuchy R."/>
            <person name="Wincker P."/>
            <person name="Weissenbach J."/>
            <person name="Silar P."/>
        </authorList>
    </citation>
    <scope>NUCLEOTIDE SEQUENCE [LARGE SCALE GENOMIC DNA]</scope>
    <source>
        <strain evidence="2">S / ATCC MYA-4624 / DSM 980 / FGSC 10383</strain>
    </source>
</reference>
<protein>
    <recommendedName>
        <fullName evidence="3">Ureidoglycolate hydrolase</fullName>
    </recommendedName>
</protein>
<dbReference type="PROSITE" id="PS50007">
    <property type="entry name" value="PIPLC_X_DOMAIN"/>
    <property type="match status" value="1"/>
</dbReference>
<reference evidence="2" key="2">
    <citation type="journal article" date="2014" name="Genetics">
        <title>Maintaining two mating types: Structure of the mating type locus and its role in heterokaryosis in Podospora anserina.</title>
        <authorList>
            <person name="Grognet P."/>
            <person name="Bidard F."/>
            <person name="Kuchly C."/>
            <person name="Tong L.C.H."/>
            <person name="Coppin E."/>
            <person name="Benkhali J.A."/>
            <person name="Couloux A."/>
            <person name="Wincker P."/>
            <person name="Debuchy R."/>
            <person name="Silar P."/>
        </authorList>
    </citation>
    <scope>GENOME REANNOTATION</scope>
    <source>
        <strain evidence="2">S / ATCC MYA-4624 / DSM 980 / FGSC 10383</strain>
    </source>
</reference>
<proteinExistence type="predicted"/>
<dbReference type="STRING" id="515849.A0A090CI99"/>
<dbReference type="InParanoid" id="A0A090CI99"/>
<dbReference type="eggNOG" id="ENOG502S7CF">
    <property type="taxonomic scope" value="Eukaryota"/>
</dbReference>
<keyword evidence="2" id="KW-1185">Reference proteome</keyword>
<organism evidence="1 2">
    <name type="scientific">Podospora anserina (strain S / ATCC MYA-4624 / DSM 980 / FGSC 10383)</name>
    <name type="common">Pleurage anserina</name>
    <dbReference type="NCBI Taxonomy" id="515849"/>
    <lineage>
        <taxon>Eukaryota</taxon>
        <taxon>Fungi</taxon>
        <taxon>Dikarya</taxon>
        <taxon>Ascomycota</taxon>
        <taxon>Pezizomycotina</taxon>
        <taxon>Sordariomycetes</taxon>
        <taxon>Sordariomycetidae</taxon>
        <taxon>Sordariales</taxon>
        <taxon>Podosporaceae</taxon>
        <taxon>Podospora</taxon>
        <taxon>Podospora anserina</taxon>
    </lineage>
</organism>